<feature type="domain" description="SusD-like N-terminal" evidence="7">
    <location>
        <begin position="99"/>
        <end position="229"/>
    </location>
</feature>
<gene>
    <name evidence="8" type="ORF">SY85_01985</name>
</gene>
<name>A0A172TQU9_9BACT</name>
<accession>A0A172TQU9</accession>
<reference evidence="9" key="1">
    <citation type="submission" date="2015-01" db="EMBL/GenBank/DDBJ databases">
        <title>Flavisolibacter sp./LCS9/ whole genome sequencing.</title>
        <authorList>
            <person name="Kim M.K."/>
            <person name="Srinivasan S."/>
            <person name="Lee J.-J."/>
        </authorList>
    </citation>
    <scope>NUCLEOTIDE SEQUENCE [LARGE SCALE GENOMIC DNA]</scope>
    <source>
        <strain evidence="9">LCS9</strain>
    </source>
</reference>
<dbReference type="InterPro" id="IPR011990">
    <property type="entry name" value="TPR-like_helical_dom_sf"/>
</dbReference>
<proteinExistence type="inferred from homology"/>
<evidence type="ECO:0000256" key="1">
    <source>
        <dbReference type="ARBA" id="ARBA00004442"/>
    </source>
</evidence>
<dbReference type="KEGG" id="fla:SY85_01985"/>
<evidence type="ECO:0000256" key="3">
    <source>
        <dbReference type="ARBA" id="ARBA00022729"/>
    </source>
</evidence>
<feature type="domain" description="RagB/SusD" evidence="6">
    <location>
        <begin position="368"/>
        <end position="508"/>
    </location>
</feature>
<dbReference type="PATRIC" id="fig|1492898.3.peg.434"/>
<dbReference type="OrthoDB" id="636214at2"/>
<evidence type="ECO:0000256" key="4">
    <source>
        <dbReference type="ARBA" id="ARBA00023136"/>
    </source>
</evidence>
<keyword evidence="4" id="KW-0472">Membrane</keyword>
<dbReference type="InterPro" id="IPR033985">
    <property type="entry name" value="SusD-like_N"/>
</dbReference>
<dbReference type="Pfam" id="PF14322">
    <property type="entry name" value="SusD-like_3"/>
    <property type="match status" value="1"/>
</dbReference>
<dbReference type="GO" id="GO:0009279">
    <property type="term" value="C:cell outer membrane"/>
    <property type="evidence" value="ECO:0007669"/>
    <property type="project" value="UniProtKB-SubCell"/>
</dbReference>
<evidence type="ECO:0000313" key="8">
    <source>
        <dbReference type="EMBL" id="ANE49451.1"/>
    </source>
</evidence>
<dbReference type="RefSeq" id="WP_066401544.1">
    <property type="nucleotide sequence ID" value="NZ_CP011390.1"/>
</dbReference>
<evidence type="ECO:0000256" key="5">
    <source>
        <dbReference type="ARBA" id="ARBA00023237"/>
    </source>
</evidence>
<keyword evidence="9" id="KW-1185">Reference proteome</keyword>
<evidence type="ECO:0000256" key="2">
    <source>
        <dbReference type="ARBA" id="ARBA00006275"/>
    </source>
</evidence>
<dbReference type="EMBL" id="CP011390">
    <property type="protein sequence ID" value="ANE49451.1"/>
    <property type="molecule type" value="Genomic_DNA"/>
</dbReference>
<dbReference type="STRING" id="1492898.SY85_01985"/>
<dbReference type="Gene3D" id="1.25.40.390">
    <property type="match status" value="1"/>
</dbReference>
<dbReference type="Pfam" id="PF07980">
    <property type="entry name" value="SusD_RagB"/>
    <property type="match status" value="1"/>
</dbReference>
<dbReference type="InterPro" id="IPR012944">
    <property type="entry name" value="SusD_RagB_dom"/>
</dbReference>
<evidence type="ECO:0000259" key="6">
    <source>
        <dbReference type="Pfam" id="PF07980"/>
    </source>
</evidence>
<reference evidence="8 9" key="2">
    <citation type="journal article" date="2016" name="Int. J. Syst. Evol. Microbiol.">
        <title>Flavisolibacter tropicus sp. nov., isolated from tropical soil.</title>
        <authorList>
            <person name="Lee J.J."/>
            <person name="Kang M.S."/>
            <person name="Kim G.S."/>
            <person name="Lee C.S."/>
            <person name="Lim S."/>
            <person name="Lee J."/>
            <person name="Roh S.H."/>
            <person name="Kang H."/>
            <person name="Ha J.M."/>
            <person name="Bae S."/>
            <person name="Jung H.Y."/>
            <person name="Kim M.K."/>
        </authorList>
    </citation>
    <scope>NUCLEOTIDE SEQUENCE [LARGE SCALE GENOMIC DNA]</scope>
    <source>
        <strain evidence="8 9">LCS9</strain>
    </source>
</reference>
<comment type="subcellular location">
    <subcellularLocation>
        <location evidence="1">Cell outer membrane</location>
    </subcellularLocation>
</comment>
<evidence type="ECO:0000259" key="7">
    <source>
        <dbReference type="Pfam" id="PF14322"/>
    </source>
</evidence>
<keyword evidence="3" id="KW-0732">Signal</keyword>
<protein>
    <recommendedName>
        <fullName evidence="10">Carbohydrate-binding protein SusD</fullName>
    </recommendedName>
</protein>
<comment type="similarity">
    <text evidence="2">Belongs to the SusD family.</text>
</comment>
<keyword evidence="5" id="KW-0998">Cell outer membrane</keyword>
<dbReference type="Proteomes" id="UP000077177">
    <property type="component" value="Chromosome"/>
</dbReference>
<dbReference type="CDD" id="cd08977">
    <property type="entry name" value="SusD"/>
    <property type="match status" value="1"/>
</dbReference>
<sequence length="508" mass="55606">MKYLLYTITTLSLLAITNSCKKDFLNVAPQGDLTEEQALIDPAAADKLVGGVYNTLYYQGTIGLKYLILGEITSDNSDKGSEPNDPGFGAIEIDPLVHTPNTSTFNDVWVDHYKGIAAANKAIDILTSGTYEEATKNRLLGEVRFIRALYYFNLVRMFGGVPKVIRVPDPAEANSDEFQTRASANDIYAVIVDDLKFGVDHLPLKGEAGSQIGRATKGSAQALLAKVYLYQKNWQGAYDMSQAVINSGKYDLYPDYANLFREVGENSIESIFEVQATPIKIGSTCDGISVNYSNFQGPRGTFPPVTIEGKSYVAGDLGFGLNTPTADLAGAYETGDVRRAGTIIFTSATDVVKLWDSFPIPPRPAVVNERYNYKGYHSPFKEALACNGINDKDNKPKNIRVIRYAEVLLINAEAATHTGGDALTPLKKVRTRAGLTTATATEADIWKERRVELAEEGDRFFDLVREGRAASVMQAHGKPFVAGKHELFPIPQLQIDLSGGRLTQNPNY</sequence>
<evidence type="ECO:0000313" key="9">
    <source>
        <dbReference type="Proteomes" id="UP000077177"/>
    </source>
</evidence>
<organism evidence="8 9">
    <name type="scientific">Flavisolibacter tropicus</name>
    <dbReference type="NCBI Taxonomy" id="1492898"/>
    <lineage>
        <taxon>Bacteria</taxon>
        <taxon>Pseudomonadati</taxon>
        <taxon>Bacteroidota</taxon>
        <taxon>Chitinophagia</taxon>
        <taxon>Chitinophagales</taxon>
        <taxon>Chitinophagaceae</taxon>
        <taxon>Flavisolibacter</taxon>
    </lineage>
</organism>
<dbReference type="SUPFAM" id="SSF48452">
    <property type="entry name" value="TPR-like"/>
    <property type="match status" value="1"/>
</dbReference>
<evidence type="ECO:0008006" key="10">
    <source>
        <dbReference type="Google" id="ProtNLM"/>
    </source>
</evidence>
<dbReference type="AlphaFoldDB" id="A0A172TQU9"/>